<gene>
    <name evidence="1" type="ORF">PoB_000772800</name>
</gene>
<dbReference type="Proteomes" id="UP000735302">
    <property type="component" value="Unassembled WGS sequence"/>
</dbReference>
<proteinExistence type="predicted"/>
<name>A0AAV3YFP2_9GAST</name>
<dbReference type="AlphaFoldDB" id="A0AAV3YFP2"/>
<accession>A0AAV3YFP2</accession>
<dbReference type="EMBL" id="BLXT01000921">
    <property type="protein sequence ID" value="GFN81222.1"/>
    <property type="molecule type" value="Genomic_DNA"/>
</dbReference>
<comment type="caution">
    <text evidence="1">The sequence shown here is derived from an EMBL/GenBank/DDBJ whole genome shotgun (WGS) entry which is preliminary data.</text>
</comment>
<protein>
    <submittedName>
        <fullName evidence="1">Uncharacterized protein</fullName>
    </submittedName>
</protein>
<reference evidence="1 2" key="1">
    <citation type="journal article" date="2021" name="Elife">
        <title>Chloroplast acquisition without the gene transfer in kleptoplastic sea slugs, Plakobranchus ocellatus.</title>
        <authorList>
            <person name="Maeda T."/>
            <person name="Takahashi S."/>
            <person name="Yoshida T."/>
            <person name="Shimamura S."/>
            <person name="Takaki Y."/>
            <person name="Nagai Y."/>
            <person name="Toyoda A."/>
            <person name="Suzuki Y."/>
            <person name="Arimoto A."/>
            <person name="Ishii H."/>
            <person name="Satoh N."/>
            <person name="Nishiyama T."/>
            <person name="Hasebe M."/>
            <person name="Maruyama T."/>
            <person name="Minagawa J."/>
            <person name="Obokata J."/>
            <person name="Shigenobu S."/>
        </authorList>
    </citation>
    <scope>NUCLEOTIDE SEQUENCE [LARGE SCALE GENOMIC DNA]</scope>
</reference>
<evidence type="ECO:0000313" key="1">
    <source>
        <dbReference type="EMBL" id="GFN81222.1"/>
    </source>
</evidence>
<keyword evidence="2" id="KW-1185">Reference proteome</keyword>
<organism evidence="1 2">
    <name type="scientific">Plakobranchus ocellatus</name>
    <dbReference type="NCBI Taxonomy" id="259542"/>
    <lineage>
        <taxon>Eukaryota</taxon>
        <taxon>Metazoa</taxon>
        <taxon>Spiralia</taxon>
        <taxon>Lophotrochozoa</taxon>
        <taxon>Mollusca</taxon>
        <taxon>Gastropoda</taxon>
        <taxon>Heterobranchia</taxon>
        <taxon>Euthyneura</taxon>
        <taxon>Panpulmonata</taxon>
        <taxon>Sacoglossa</taxon>
        <taxon>Placobranchoidea</taxon>
        <taxon>Plakobranchidae</taxon>
        <taxon>Plakobranchus</taxon>
    </lineage>
</organism>
<evidence type="ECO:0000313" key="2">
    <source>
        <dbReference type="Proteomes" id="UP000735302"/>
    </source>
</evidence>
<sequence>MISGFQALGQASAPVAGLDPTTECCQMKSSIASFKSKDDTVLHLTIAEIFLTKVSPAILRMFMSPKCTGCRLCITWSNLELFEKIRIITTPFLATKEEANTKKNYFDSFRGFTIRE</sequence>